<dbReference type="PANTHER" id="PTHR33434">
    <property type="entry name" value="DEGV DOMAIN-CONTAINING PROTEIN DR_1986-RELATED"/>
    <property type="match status" value="1"/>
</dbReference>
<keyword evidence="3" id="KW-1185">Reference proteome</keyword>
<keyword evidence="1" id="KW-0446">Lipid-binding</keyword>
<dbReference type="Proteomes" id="UP001057481">
    <property type="component" value="Unassembled WGS sequence"/>
</dbReference>
<dbReference type="InterPro" id="IPR043168">
    <property type="entry name" value="DegV_C"/>
</dbReference>
<dbReference type="InterPro" id="IPR003797">
    <property type="entry name" value="DegV"/>
</dbReference>
<sequence>MTQIKIVTDSSVQLSPAEIAQYDIKIVPLSVMIDGTVYFDGETIQRSEFMDKMALAHALPKTSQPPLGSFVDIYNQLADDDTEIISIHMTEHLSGTVHAAHQAAELTHAKVTVIDSQFADRGLAFQVIAAAQMAAAGQTKATILAKMTDIRQHTRLFLAVDNLDNLVAGGRLSKVAGVVGGFLNIKVIIELINGAITINSKGRGNKTINKFYTQLYNDMASYPKIEKIGVSHVGALTVGQTVVAQMQAHFPDSEILLEQSSPILSTHAGPGAIAISYLYAD</sequence>
<reference evidence="2" key="1">
    <citation type="submission" date="2021-04" db="EMBL/GenBank/DDBJ databases">
        <title>Taxonomic assessment of Weissella genus.</title>
        <authorList>
            <person name="Fanelli F."/>
            <person name="Chieffi D."/>
            <person name="Dell'Aquila A."/>
            <person name="Gyu-Sung C."/>
            <person name="Franz C.M.A.P."/>
            <person name="Fusco V."/>
        </authorList>
    </citation>
    <scope>NUCLEOTIDE SEQUENCE</scope>
    <source>
        <strain evidence="2">LMG 25373</strain>
    </source>
</reference>
<dbReference type="NCBIfam" id="TIGR00762">
    <property type="entry name" value="DegV"/>
    <property type="match status" value="1"/>
</dbReference>
<dbReference type="PROSITE" id="PS51482">
    <property type="entry name" value="DEGV"/>
    <property type="match status" value="1"/>
</dbReference>
<dbReference type="RefSeq" id="WP_205143271.1">
    <property type="nucleotide sequence ID" value="NZ_JAFBDN010000004.1"/>
</dbReference>
<protein>
    <submittedName>
        <fullName evidence="2">DegV family protein</fullName>
    </submittedName>
</protein>
<dbReference type="SUPFAM" id="SSF82549">
    <property type="entry name" value="DAK1/DegV-like"/>
    <property type="match status" value="1"/>
</dbReference>
<dbReference type="EMBL" id="JAGMVS010000039">
    <property type="protein sequence ID" value="MCM2436767.1"/>
    <property type="molecule type" value="Genomic_DNA"/>
</dbReference>
<dbReference type="PANTHER" id="PTHR33434:SF8">
    <property type="entry name" value="DEGV DOMAIN-CONTAINING PROTEIN SPR1019"/>
    <property type="match status" value="1"/>
</dbReference>
<evidence type="ECO:0000313" key="3">
    <source>
        <dbReference type="Proteomes" id="UP001057481"/>
    </source>
</evidence>
<organism evidence="2 3">
    <name type="scientific">Periweissella beninensis</name>
    <dbReference type="NCBI Taxonomy" id="504936"/>
    <lineage>
        <taxon>Bacteria</taxon>
        <taxon>Bacillati</taxon>
        <taxon>Bacillota</taxon>
        <taxon>Bacilli</taxon>
        <taxon>Lactobacillales</taxon>
        <taxon>Lactobacillaceae</taxon>
        <taxon>Periweissella</taxon>
    </lineage>
</organism>
<proteinExistence type="predicted"/>
<comment type="caution">
    <text evidence="2">The sequence shown here is derived from an EMBL/GenBank/DDBJ whole genome shotgun (WGS) entry which is preliminary data.</text>
</comment>
<name>A0ABT0VG02_9LACO</name>
<gene>
    <name evidence="2" type="ORF">KAK10_02320</name>
</gene>
<accession>A0ABT0VG02</accession>
<evidence type="ECO:0000256" key="1">
    <source>
        <dbReference type="ARBA" id="ARBA00023121"/>
    </source>
</evidence>
<dbReference type="Pfam" id="PF02645">
    <property type="entry name" value="DegV"/>
    <property type="match status" value="1"/>
</dbReference>
<dbReference type="InterPro" id="IPR050270">
    <property type="entry name" value="DegV_domain_contain"/>
</dbReference>
<evidence type="ECO:0000313" key="2">
    <source>
        <dbReference type="EMBL" id="MCM2436767.1"/>
    </source>
</evidence>
<dbReference type="Gene3D" id="3.40.50.10170">
    <property type="match status" value="1"/>
</dbReference>
<dbReference type="Gene3D" id="3.30.1180.10">
    <property type="match status" value="1"/>
</dbReference>